<feature type="domain" description="Terminase large subunit gp17-like C-terminal" evidence="5">
    <location>
        <begin position="308"/>
        <end position="470"/>
    </location>
</feature>
<dbReference type="Pfam" id="PF03237">
    <property type="entry name" value="Terminase_6N"/>
    <property type="match status" value="1"/>
</dbReference>
<keyword evidence="4" id="KW-0231">Viral genome packaging</keyword>
<dbReference type="OrthoDB" id="2011at10239"/>
<dbReference type="Pfam" id="PF17289">
    <property type="entry name" value="Terminase_6C"/>
    <property type="match status" value="1"/>
</dbReference>
<dbReference type="InterPro" id="IPR027417">
    <property type="entry name" value="P-loop_NTPase"/>
</dbReference>
<evidence type="ECO:0000256" key="1">
    <source>
        <dbReference type="ARBA" id="ARBA00022612"/>
    </source>
</evidence>
<dbReference type="GO" id="GO:0005524">
    <property type="term" value="F:ATP binding"/>
    <property type="evidence" value="ECO:0007669"/>
    <property type="project" value="UniProtKB-KW"/>
</dbReference>
<evidence type="ECO:0000259" key="5">
    <source>
        <dbReference type="Pfam" id="PF17289"/>
    </source>
</evidence>
<keyword evidence="3" id="KW-0067">ATP-binding</keyword>
<dbReference type="RefSeq" id="YP_007674510.1">
    <property type="nucleotide sequence ID" value="NC_020851.1"/>
</dbReference>
<keyword evidence="1" id="KW-1188">Viral release from host cell</keyword>
<evidence type="ECO:0000256" key="3">
    <source>
        <dbReference type="ARBA" id="ARBA00022840"/>
    </source>
</evidence>
<sequence>MSDVYLGNPLLKKANTAIEFTEEQIIEYLKCKQDPIYFANNYIKIVSLDEGLTQFHPYHFQEKLIHNFHNNRFNICKMPRQTGKSTTVVSYLLHYALFNDSVNIGILANKASTARELLGRLATAFENLPKWMQQGILVWNKGNIELENGSKILAASTSASAVRGMSFNILFLDEFAFVPNHVADSFFASVYPTITSGKNTKVIIVSTPHGMNHFYRMWHDAERNKNEYIPTEVHWSEVPGRDVVWKEQTIANTSEEQFRVEFECEFLGSVNTLINPSKLKTLIYDDPIQRNAGLDVYENPIPEHNYLITVDVARGLGNDYSAFIVFDITEFPYKVVAKYRNNEIKPMLFPNIIFDVAKGYNYSWLLIEVNDIGDQVASIMQYDLEYENILMCAMRGRNGQVVGSGFSGKKSQLGVRTTSAVKKLGCSNLKTLVEDDKLLASDYEIISELTTFSQKGNSFEAEEGCNDDLAMCLVIFSWLVAQEYFKEMTENDVRKRIYEEQKNQIDQDMAPFGFIEDGINREASFVDDSGDRWYADEYGDMSYMWDYK</sequence>
<gene>
    <name evidence="6" type="ORF">SWZG_00149</name>
</gene>
<evidence type="ECO:0000313" key="7">
    <source>
        <dbReference type="Proteomes" id="UP000201252"/>
    </source>
</evidence>
<dbReference type="Proteomes" id="UP000201252">
    <property type="component" value="Segment"/>
</dbReference>
<evidence type="ECO:0000256" key="2">
    <source>
        <dbReference type="ARBA" id="ARBA00022741"/>
    </source>
</evidence>
<evidence type="ECO:0000256" key="4">
    <source>
        <dbReference type="ARBA" id="ARBA00023219"/>
    </source>
</evidence>
<proteinExistence type="predicted"/>
<dbReference type="SUPFAM" id="SSF52540">
    <property type="entry name" value="P-loop containing nucleoside triphosphate hydrolases"/>
    <property type="match status" value="1"/>
</dbReference>
<evidence type="ECO:0000313" key="6">
    <source>
        <dbReference type="EMBL" id="AGH31658.1"/>
    </source>
</evidence>
<dbReference type="GeneID" id="15011060"/>
<protein>
    <submittedName>
        <fullName evidence="6">Terminase large subunit</fullName>
    </submittedName>
</protein>
<keyword evidence="2" id="KW-0547">Nucleotide-binding</keyword>
<name>M4QS01_9CAUD</name>
<reference evidence="6 7" key="1">
    <citation type="submission" date="2010-10" db="EMBL/GenBank/DDBJ databases">
        <title>The Genome Sequence of Synechococcus phage S-SKS1.</title>
        <authorList>
            <consortium name="The Broad Institute Genome Sequencing Platform"/>
            <person name="Henn M.R."/>
            <person name="Clokie M."/>
            <person name="Levin J."/>
            <person name="Malboeuf C."/>
            <person name="Casali M."/>
            <person name="Russ C."/>
            <person name="Lennon N."/>
            <person name="Chapman S.B."/>
            <person name="Erlich R."/>
            <person name="Young S.K."/>
            <person name="Yandava C."/>
            <person name="Zeng Q."/>
            <person name="Alvarado L."/>
            <person name="Anderson S."/>
            <person name="Berlin A."/>
            <person name="Chen Z."/>
            <person name="Freedman E."/>
            <person name="Gellesch M."/>
            <person name="Goldberg J."/>
            <person name="Green L."/>
            <person name="Griggs A."/>
            <person name="Gujja S."/>
            <person name="Heilman E.R."/>
            <person name="Heiman D."/>
            <person name="Hollinger A."/>
            <person name="Howarth C."/>
            <person name="Larson L."/>
            <person name="Mehta T."/>
            <person name="Pearson M."/>
            <person name="Roberts A."/>
            <person name="Ryan E."/>
            <person name="Saif S."/>
            <person name="Shea T."/>
            <person name="Shenoy N."/>
            <person name="Sisk P."/>
            <person name="Stolte C."/>
            <person name="Sykes S."/>
            <person name="White J."/>
            <person name="Haas B."/>
            <person name="Nusbaum C."/>
            <person name="Birren B."/>
        </authorList>
    </citation>
    <scope>NUCLEOTIDE SEQUENCE [LARGE SCALE GENOMIC DNA]</scope>
</reference>
<organism evidence="6 7">
    <name type="scientific">Synechococcus phage S-SKS1</name>
    <dbReference type="NCBI Taxonomy" id="754042"/>
    <lineage>
        <taxon>Viruses</taxon>
        <taxon>Duplodnaviria</taxon>
        <taxon>Heunggongvirae</taxon>
        <taxon>Uroviricota</taxon>
        <taxon>Caudoviricetes</taxon>
        <taxon>Llyrvirus</taxon>
        <taxon>Llyrvirus SSKS1</taxon>
    </lineage>
</organism>
<dbReference type="Gene3D" id="3.40.50.300">
    <property type="entry name" value="P-loop containing nucleotide triphosphate hydrolases"/>
    <property type="match status" value="1"/>
</dbReference>
<dbReference type="InterPro" id="IPR035421">
    <property type="entry name" value="Terminase_6C"/>
</dbReference>
<dbReference type="KEGG" id="vg:15011060"/>
<accession>M4QS01</accession>
<dbReference type="EMBL" id="HQ633071">
    <property type="protein sequence ID" value="AGH31658.1"/>
    <property type="molecule type" value="Genomic_DNA"/>
</dbReference>
<keyword evidence="7" id="KW-1185">Reference proteome</keyword>
<dbReference type="Gene3D" id="3.30.420.240">
    <property type="match status" value="1"/>
</dbReference>